<dbReference type="Pfam" id="PF13466">
    <property type="entry name" value="STAS_2"/>
    <property type="match status" value="1"/>
</dbReference>
<dbReference type="InterPro" id="IPR036513">
    <property type="entry name" value="STAS_dom_sf"/>
</dbReference>
<protein>
    <submittedName>
        <fullName evidence="2">STAS domain-containing protein</fullName>
    </submittedName>
</protein>
<dbReference type="InterPro" id="IPR002645">
    <property type="entry name" value="STAS_dom"/>
</dbReference>
<sequence length="98" mass="10410">MIRAQQVGEALNVALETELTIYQVGELHAAAQAWLAQPCPWQLDLSQVPEMDGAGLQWLLFLQRHLGTTGHALTLAGASDAVLDVLKLVPGTDLAPAA</sequence>
<evidence type="ECO:0000313" key="3">
    <source>
        <dbReference type="Proteomes" id="UP000746535"/>
    </source>
</evidence>
<dbReference type="SUPFAM" id="SSF52091">
    <property type="entry name" value="SpoIIaa-like"/>
    <property type="match status" value="1"/>
</dbReference>
<dbReference type="PANTHER" id="PTHR35849">
    <property type="entry name" value="BLR2341 PROTEIN"/>
    <property type="match status" value="1"/>
</dbReference>
<dbReference type="InterPro" id="IPR052746">
    <property type="entry name" value="MlaB_ABC_Transporter"/>
</dbReference>
<reference evidence="2 3" key="1">
    <citation type="submission" date="2020-03" db="EMBL/GenBank/DDBJ databases">
        <authorList>
            <person name="Wang L."/>
            <person name="He N."/>
            <person name="Li Y."/>
            <person name="Fang Y."/>
            <person name="Zhang F."/>
        </authorList>
    </citation>
    <scope>NUCLEOTIDE SEQUENCE [LARGE SCALE GENOMIC DNA]</scope>
    <source>
        <strain evidence="3">hsmgli-8</strain>
    </source>
</reference>
<dbReference type="PANTHER" id="PTHR35849:SF2">
    <property type="entry name" value="BLR2341 PROTEIN"/>
    <property type="match status" value="1"/>
</dbReference>
<dbReference type="Proteomes" id="UP000746535">
    <property type="component" value="Unassembled WGS sequence"/>
</dbReference>
<accession>A0ABX0YJW1</accession>
<feature type="domain" description="STAS" evidence="1">
    <location>
        <begin position="43"/>
        <end position="98"/>
    </location>
</feature>
<dbReference type="RefSeq" id="WP_168084831.1">
    <property type="nucleotide sequence ID" value="NZ_JAAVJI010000009.1"/>
</dbReference>
<dbReference type="Gene3D" id="3.30.750.24">
    <property type="entry name" value="STAS domain"/>
    <property type="match status" value="1"/>
</dbReference>
<gene>
    <name evidence="2" type="ORF">HBH25_15445</name>
</gene>
<dbReference type="PROSITE" id="PS50801">
    <property type="entry name" value="STAS"/>
    <property type="match status" value="1"/>
</dbReference>
<keyword evidence="3" id="KW-1185">Reference proteome</keyword>
<organism evidence="2 3">
    <name type="scientific">Pseudomonas quercus</name>
    <dbReference type="NCBI Taxonomy" id="2722792"/>
    <lineage>
        <taxon>Bacteria</taxon>
        <taxon>Pseudomonadati</taxon>
        <taxon>Pseudomonadota</taxon>
        <taxon>Gammaproteobacteria</taxon>
        <taxon>Pseudomonadales</taxon>
        <taxon>Pseudomonadaceae</taxon>
        <taxon>Pseudomonas</taxon>
    </lineage>
</organism>
<comment type="caution">
    <text evidence="2">The sequence shown here is derived from an EMBL/GenBank/DDBJ whole genome shotgun (WGS) entry which is preliminary data.</text>
</comment>
<proteinExistence type="predicted"/>
<evidence type="ECO:0000259" key="1">
    <source>
        <dbReference type="PROSITE" id="PS50801"/>
    </source>
</evidence>
<dbReference type="CDD" id="cd07043">
    <property type="entry name" value="STAS_anti-anti-sigma_factors"/>
    <property type="match status" value="1"/>
</dbReference>
<dbReference type="EMBL" id="JAAVJI010000009">
    <property type="protein sequence ID" value="NJP02243.1"/>
    <property type="molecule type" value="Genomic_DNA"/>
</dbReference>
<name>A0ABX0YJW1_9PSED</name>
<evidence type="ECO:0000313" key="2">
    <source>
        <dbReference type="EMBL" id="NJP02243.1"/>
    </source>
</evidence>
<dbReference type="InterPro" id="IPR058548">
    <property type="entry name" value="MlaB-like_STAS"/>
</dbReference>